<evidence type="ECO:0000256" key="1">
    <source>
        <dbReference type="ARBA" id="ARBA00023002"/>
    </source>
</evidence>
<dbReference type="EMBL" id="BMPF01000003">
    <property type="protein sequence ID" value="GGL38688.1"/>
    <property type="molecule type" value="Genomic_DNA"/>
</dbReference>
<dbReference type="InterPro" id="IPR000683">
    <property type="entry name" value="Gfo/Idh/MocA-like_OxRdtase_N"/>
</dbReference>
<evidence type="ECO:0000259" key="3">
    <source>
        <dbReference type="Pfam" id="PF01408"/>
    </source>
</evidence>
<dbReference type="PANTHER" id="PTHR43818:SF11">
    <property type="entry name" value="BCDNA.GH03377"/>
    <property type="match status" value="1"/>
</dbReference>
<evidence type="ECO:0000259" key="4">
    <source>
        <dbReference type="Pfam" id="PF22725"/>
    </source>
</evidence>
<dbReference type="Gene3D" id="3.40.50.720">
    <property type="entry name" value="NAD(P)-binding Rossmann-like Domain"/>
    <property type="match status" value="1"/>
</dbReference>
<dbReference type="SUPFAM" id="SSF55347">
    <property type="entry name" value="Glyceraldehyde-3-phosphate dehydrogenase-like, C-terminal domain"/>
    <property type="match status" value="1"/>
</dbReference>
<feature type="domain" description="Gfo/Idh/MocA-like oxidoreductase N-terminal" evidence="3">
    <location>
        <begin position="4"/>
        <end position="116"/>
    </location>
</feature>
<evidence type="ECO:0000313" key="5">
    <source>
        <dbReference type="EMBL" id="GGL38688.1"/>
    </source>
</evidence>
<dbReference type="GO" id="GO:0016491">
    <property type="term" value="F:oxidoreductase activity"/>
    <property type="evidence" value="ECO:0007669"/>
    <property type="project" value="UniProtKB-KW"/>
</dbReference>
<dbReference type="InterPro" id="IPR050463">
    <property type="entry name" value="Gfo/Idh/MocA_oxidrdct_glycsds"/>
</dbReference>
<sequence length="364" mass="38596">MEPVRVGILGCGTISDAYLGANDRFDEYDIVACTDLDMERAEATAAEYGIEALESEAFVESDVELVVNLTPPSVHEGTCERMLAAGKHVYVEKPLAASVEDAAGIRAAADDAGLLVGSAPDTFLGAGLQTCRRVIDEGRIGEPVGATAIWTSPGHETWHPNPDLYYKEGGGPLFDMGPYYVTALVTLLGAAERVTGSVTRAHDTRTITSEPRAGEEIAVEVPTHESGVIDFGDGTVANVTTSFDAQDSTLPDPAFEIYGTEGTLAVPDPNHFEGPVRVSDGDGFETVEMAHDYTAGRGAGVADLARAIRDDGWTHRTSADLAYHVLEILDGVRASAERGEHVTVESAPERPAPLPEAFPGDRDE</sequence>
<proteinExistence type="predicted"/>
<dbReference type="PANTHER" id="PTHR43818">
    <property type="entry name" value="BCDNA.GH03377"/>
    <property type="match status" value="1"/>
</dbReference>
<reference evidence="5 6" key="1">
    <citation type="journal article" date="2019" name="Int. J. Syst. Evol. Microbiol.">
        <title>The Global Catalogue of Microorganisms (GCM) 10K type strain sequencing project: providing services to taxonomists for standard genome sequencing and annotation.</title>
        <authorList>
            <consortium name="The Broad Institute Genomics Platform"/>
            <consortium name="The Broad Institute Genome Sequencing Center for Infectious Disease"/>
            <person name="Wu L."/>
            <person name="Ma J."/>
        </authorList>
    </citation>
    <scope>NUCLEOTIDE SEQUENCE [LARGE SCALE GENOMIC DNA]</scope>
    <source>
        <strain evidence="5 6">JCM 19585</strain>
    </source>
</reference>
<feature type="region of interest" description="Disordered" evidence="2">
    <location>
        <begin position="337"/>
        <end position="364"/>
    </location>
</feature>
<keyword evidence="1" id="KW-0560">Oxidoreductase</keyword>
<comment type="caution">
    <text evidence="5">The sequence shown here is derived from an EMBL/GenBank/DDBJ whole genome shotgun (WGS) entry which is preliminary data.</text>
</comment>
<dbReference type="Proteomes" id="UP000628840">
    <property type="component" value="Unassembled WGS sequence"/>
</dbReference>
<dbReference type="GO" id="GO:0000166">
    <property type="term" value="F:nucleotide binding"/>
    <property type="evidence" value="ECO:0007669"/>
    <property type="project" value="InterPro"/>
</dbReference>
<evidence type="ECO:0000256" key="2">
    <source>
        <dbReference type="SAM" id="MobiDB-lite"/>
    </source>
</evidence>
<organism evidence="5 6">
    <name type="scientific">Halarchaeum grantii</name>
    <dbReference type="NCBI Taxonomy" id="1193105"/>
    <lineage>
        <taxon>Archaea</taxon>
        <taxon>Methanobacteriati</taxon>
        <taxon>Methanobacteriota</taxon>
        <taxon>Stenosarchaea group</taxon>
        <taxon>Halobacteria</taxon>
        <taxon>Halobacteriales</taxon>
        <taxon>Halobacteriaceae</taxon>
    </lineage>
</organism>
<gene>
    <name evidence="5" type="ORF">GCM10009037_22920</name>
</gene>
<dbReference type="InterPro" id="IPR036291">
    <property type="entry name" value="NAD(P)-bd_dom_sf"/>
</dbReference>
<dbReference type="AlphaFoldDB" id="A0A830FBW9"/>
<dbReference type="Gene3D" id="3.30.360.10">
    <property type="entry name" value="Dihydrodipicolinate Reductase, domain 2"/>
    <property type="match status" value="1"/>
</dbReference>
<dbReference type="SUPFAM" id="SSF51735">
    <property type="entry name" value="NAD(P)-binding Rossmann-fold domains"/>
    <property type="match status" value="1"/>
</dbReference>
<feature type="domain" description="GFO/IDH/MocA-like oxidoreductase" evidence="4">
    <location>
        <begin position="129"/>
        <end position="264"/>
    </location>
</feature>
<protein>
    <submittedName>
        <fullName evidence="5">Oxidoreductase</fullName>
    </submittedName>
</protein>
<dbReference type="RefSeq" id="WP_188883881.1">
    <property type="nucleotide sequence ID" value="NZ_BMPF01000003.1"/>
</dbReference>
<accession>A0A830FBW9</accession>
<keyword evidence="6" id="KW-1185">Reference proteome</keyword>
<dbReference type="InterPro" id="IPR055170">
    <property type="entry name" value="GFO_IDH_MocA-like_dom"/>
</dbReference>
<evidence type="ECO:0000313" key="6">
    <source>
        <dbReference type="Proteomes" id="UP000628840"/>
    </source>
</evidence>
<dbReference type="OrthoDB" id="25239at2157"/>
<name>A0A830FBW9_9EURY</name>
<dbReference type="Pfam" id="PF22725">
    <property type="entry name" value="GFO_IDH_MocA_C3"/>
    <property type="match status" value="1"/>
</dbReference>
<dbReference type="Pfam" id="PF01408">
    <property type="entry name" value="GFO_IDH_MocA"/>
    <property type="match status" value="1"/>
</dbReference>